<accession>A0A2A5APU9</accession>
<organism evidence="1 2">
    <name type="scientific">SAR86 cluster bacterium</name>
    <dbReference type="NCBI Taxonomy" id="2030880"/>
    <lineage>
        <taxon>Bacteria</taxon>
        <taxon>Pseudomonadati</taxon>
        <taxon>Pseudomonadota</taxon>
        <taxon>Gammaproteobacteria</taxon>
        <taxon>SAR86 cluster</taxon>
    </lineage>
</organism>
<sequence>MLAVILKFFGGGIVGQVGKQINTAIKAKLDAKNSTERIAADENIATLNAQRDILIAEQSDRLTKWIRPAFAAPFILYLWKIIVWDKMLGLGATPDLSTEQHYIMGVVVGAYFLTRPFEKRRK</sequence>
<evidence type="ECO:0008006" key="3">
    <source>
        <dbReference type="Google" id="ProtNLM"/>
    </source>
</evidence>
<dbReference type="AlphaFoldDB" id="A0A2A5APU9"/>
<protein>
    <recommendedName>
        <fullName evidence="3">Holin of 3TMs, for gene-transfer release</fullName>
    </recommendedName>
</protein>
<dbReference type="EMBL" id="NVVJ01000076">
    <property type="protein sequence ID" value="PCJ20866.1"/>
    <property type="molecule type" value="Genomic_DNA"/>
</dbReference>
<dbReference type="Proteomes" id="UP000218327">
    <property type="component" value="Unassembled WGS sequence"/>
</dbReference>
<name>A0A2A5APU9_9GAMM</name>
<comment type="caution">
    <text evidence="1">The sequence shown here is derived from an EMBL/GenBank/DDBJ whole genome shotgun (WGS) entry which is preliminary data.</text>
</comment>
<proteinExistence type="predicted"/>
<reference evidence="2" key="1">
    <citation type="submission" date="2017-08" db="EMBL/GenBank/DDBJ databases">
        <title>A dynamic microbial community with high functional redundancy inhabits the cold, oxic subseafloor aquifer.</title>
        <authorList>
            <person name="Tully B.J."/>
            <person name="Wheat C.G."/>
            <person name="Glazer B.T."/>
            <person name="Huber J.A."/>
        </authorList>
    </citation>
    <scope>NUCLEOTIDE SEQUENCE [LARGE SCALE GENOMIC DNA]</scope>
</reference>
<evidence type="ECO:0000313" key="2">
    <source>
        <dbReference type="Proteomes" id="UP000218327"/>
    </source>
</evidence>
<evidence type="ECO:0000313" key="1">
    <source>
        <dbReference type="EMBL" id="PCJ20866.1"/>
    </source>
</evidence>
<gene>
    <name evidence="1" type="ORF">COA96_15580</name>
</gene>